<reference evidence="1 2" key="1">
    <citation type="submission" date="2015-07" db="EMBL/GenBank/DDBJ databases">
        <title>Draft Genome Sequence of Malassezia furfur CBS1878 and Malassezia pachydermatis CBS1879.</title>
        <authorList>
            <person name="Triana S."/>
            <person name="Ohm R."/>
            <person name="Gonzalez A."/>
            <person name="DeCock H."/>
            <person name="Restrepo S."/>
            <person name="Celis A."/>
        </authorList>
    </citation>
    <scope>NUCLEOTIDE SEQUENCE [LARGE SCALE GENOMIC DNA]</scope>
    <source>
        <strain evidence="1 2">CBS 1879</strain>
    </source>
</reference>
<dbReference type="OrthoDB" id="3821113at2759"/>
<protein>
    <recommendedName>
        <fullName evidence="3">IMS import disulfide relay-system CHCH-CHCH-like Cx9C domain-containing protein</fullName>
    </recommendedName>
</protein>
<keyword evidence="2" id="KW-1185">Reference proteome</keyword>
<dbReference type="PANTHER" id="PTHR34561">
    <property type="entry name" value="NADH DEHYDROGENASE [UBIQUINONE] 1 ALPHA SUBCOMPLEX ASSEMBLY FACTOR 8"/>
    <property type="match status" value="1"/>
</dbReference>
<evidence type="ECO:0000313" key="1">
    <source>
        <dbReference type="EMBL" id="KOS12823.1"/>
    </source>
</evidence>
<dbReference type="Proteomes" id="UP000037751">
    <property type="component" value="Unassembled WGS sequence"/>
</dbReference>
<evidence type="ECO:0008006" key="3">
    <source>
        <dbReference type="Google" id="ProtNLM"/>
    </source>
</evidence>
<gene>
    <name evidence="1" type="ORF">Malapachy_0467</name>
</gene>
<name>A0A0M9VN15_9BASI</name>
<dbReference type="EMBL" id="LGAV01000008">
    <property type="protein sequence ID" value="KOS12823.1"/>
    <property type="molecule type" value="Genomic_DNA"/>
</dbReference>
<comment type="caution">
    <text evidence="1">The sequence shown here is derived from an EMBL/GenBank/DDBJ whole genome shotgun (WGS) entry which is preliminary data.</text>
</comment>
<dbReference type="PANTHER" id="PTHR34561:SF1">
    <property type="entry name" value="NADH DEHYDROGENASE [UBIQUINONE] 1 ALPHA SUBCOMPLEX ASSEMBLY FACTOR 8"/>
    <property type="match status" value="1"/>
</dbReference>
<dbReference type="VEuPathDB" id="FungiDB:Malapachy_0467"/>
<sequence>MTHRRTLEPLKGLARAAGQCATQAEQYGQCMLANYQEIRRDACAAEFRAFKACVEKQMGRRW</sequence>
<dbReference type="GO" id="GO:0032981">
    <property type="term" value="P:mitochondrial respiratory chain complex I assembly"/>
    <property type="evidence" value="ECO:0007669"/>
    <property type="project" value="InterPro"/>
</dbReference>
<dbReference type="GeneID" id="28726861"/>
<dbReference type="RefSeq" id="XP_017990455.1">
    <property type="nucleotide sequence ID" value="XM_018134986.1"/>
</dbReference>
<proteinExistence type="predicted"/>
<dbReference type="GO" id="GO:0005739">
    <property type="term" value="C:mitochondrion"/>
    <property type="evidence" value="ECO:0007669"/>
    <property type="project" value="InterPro"/>
</dbReference>
<evidence type="ECO:0000313" key="2">
    <source>
        <dbReference type="Proteomes" id="UP000037751"/>
    </source>
</evidence>
<dbReference type="InterPro" id="IPR034595">
    <property type="entry name" value="NDUFAF8"/>
</dbReference>
<accession>A0A0M9VN15</accession>
<organism evidence="1 2">
    <name type="scientific">Malassezia pachydermatis</name>
    <dbReference type="NCBI Taxonomy" id="77020"/>
    <lineage>
        <taxon>Eukaryota</taxon>
        <taxon>Fungi</taxon>
        <taxon>Dikarya</taxon>
        <taxon>Basidiomycota</taxon>
        <taxon>Ustilaginomycotina</taxon>
        <taxon>Malasseziomycetes</taxon>
        <taxon>Malasseziales</taxon>
        <taxon>Malasseziaceae</taxon>
        <taxon>Malassezia</taxon>
    </lineage>
</organism>
<dbReference type="PROSITE" id="PS51808">
    <property type="entry name" value="CHCH"/>
    <property type="match status" value="1"/>
</dbReference>
<dbReference type="AlphaFoldDB" id="A0A0M9VN15"/>